<proteinExistence type="predicted"/>
<evidence type="ECO:0000313" key="2">
    <source>
        <dbReference type="Proteomes" id="UP001066276"/>
    </source>
</evidence>
<organism evidence="1 2">
    <name type="scientific">Pleurodeles waltl</name>
    <name type="common">Iberian ribbed newt</name>
    <dbReference type="NCBI Taxonomy" id="8319"/>
    <lineage>
        <taxon>Eukaryota</taxon>
        <taxon>Metazoa</taxon>
        <taxon>Chordata</taxon>
        <taxon>Craniata</taxon>
        <taxon>Vertebrata</taxon>
        <taxon>Euteleostomi</taxon>
        <taxon>Amphibia</taxon>
        <taxon>Batrachia</taxon>
        <taxon>Caudata</taxon>
        <taxon>Salamandroidea</taxon>
        <taxon>Salamandridae</taxon>
        <taxon>Pleurodelinae</taxon>
        <taxon>Pleurodeles</taxon>
    </lineage>
</organism>
<dbReference type="EMBL" id="JANPWB010000004">
    <property type="protein sequence ID" value="KAJ1192004.1"/>
    <property type="molecule type" value="Genomic_DNA"/>
</dbReference>
<keyword evidence="2" id="KW-1185">Reference proteome</keyword>
<gene>
    <name evidence="1" type="ORF">NDU88_001316</name>
</gene>
<evidence type="ECO:0000313" key="1">
    <source>
        <dbReference type="EMBL" id="KAJ1192004.1"/>
    </source>
</evidence>
<protein>
    <submittedName>
        <fullName evidence="1">Uncharacterized protein</fullName>
    </submittedName>
</protein>
<sequence length="80" mass="9162">MADIRKKKIEHMDAIESDIPELENSMAQTKVIQRFNVFVCNSRSTGVRRRKHCLSGLPAQTIRHKQSREAVVLAGEESKR</sequence>
<name>A0AAV7USG0_PLEWA</name>
<accession>A0AAV7USG0</accession>
<dbReference type="AlphaFoldDB" id="A0AAV7USG0"/>
<comment type="caution">
    <text evidence="1">The sequence shown here is derived from an EMBL/GenBank/DDBJ whole genome shotgun (WGS) entry which is preliminary data.</text>
</comment>
<dbReference type="Proteomes" id="UP001066276">
    <property type="component" value="Chromosome 2_2"/>
</dbReference>
<reference evidence="1" key="1">
    <citation type="journal article" date="2022" name="bioRxiv">
        <title>Sequencing and chromosome-scale assembly of the giantPleurodeles waltlgenome.</title>
        <authorList>
            <person name="Brown T."/>
            <person name="Elewa A."/>
            <person name="Iarovenko S."/>
            <person name="Subramanian E."/>
            <person name="Araus A.J."/>
            <person name="Petzold A."/>
            <person name="Susuki M."/>
            <person name="Suzuki K.-i.T."/>
            <person name="Hayashi T."/>
            <person name="Toyoda A."/>
            <person name="Oliveira C."/>
            <person name="Osipova E."/>
            <person name="Leigh N.D."/>
            <person name="Simon A."/>
            <person name="Yun M.H."/>
        </authorList>
    </citation>
    <scope>NUCLEOTIDE SEQUENCE</scope>
    <source>
        <strain evidence="1">20211129_DDA</strain>
        <tissue evidence="1">Liver</tissue>
    </source>
</reference>